<feature type="compositionally biased region" description="Basic and acidic residues" evidence="1">
    <location>
        <begin position="149"/>
        <end position="160"/>
    </location>
</feature>
<dbReference type="InterPro" id="IPR006497">
    <property type="entry name" value="Phage_lambda_VrpO_N"/>
</dbReference>
<dbReference type="GO" id="GO:0006260">
    <property type="term" value="P:DNA replication"/>
    <property type="evidence" value="ECO:0007669"/>
    <property type="project" value="InterPro"/>
</dbReference>
<dbReference type="Proteomes" id="UP001169574">
    <property type="component" value="Unassembled WGS sequence"/>
</dbReference>
<comment type="caution">
    <text evidence="3">The sequence shown here is derived from an EMBL/GenBank/DDBJ whole genome shotgun (WGS) entry which is preliminary data.</text>
</comment>
<reference evidence="3" key="1">
    <citation type="submission" date="2024-02" db="EMBL/GenBank/DDBJ databases">
        <authorList>
            <consortium name="Clinical and Environmental Microbiology Branch: Whole genome sequencing antimicrobial resistance pathogens in the healthcare setting"/>
        </authorList>
    </citation>
    <scope>NUCLEOTIDE SEQUENCE</scope>
    <source>
        <strain evidence="3">Whole organism</strain>
    </source>
</reference>
<evidence type="ECO:0000313" key="3">
    <source>
        <dbReference type="EMBL" id="EMM7459821.1"/>
    </source>
</evidence>
<protein>
    <submittedName>
        <fullName evidence="3">Replication protein</fullName>
    </submittedName>
</protein>
<name>A0AAN4JF83_CITFR</name>
<dbReference type="Pfam" id="PF04492">
    <property type="entry name" value="Phage_rep_O"/>
    <property type="match status" value="1"/>
</dbReference>
<feature type="domain" description="Bacteriophage lambda Replication protein O N-terminal" evidence="2">
    <location>
        <begin position="1"/>
        <end position="112"/>
    </location>
</feature>
<feature type="compositionally biased region" description="Low complexity" evidence="1">
    <location>
        <begin position="162"/>
        <end position="176"/>
    </location>
</feature>
<feature type="region of interest" description="Disordered" evidence="1">
    <location>
        <begin position="149"/>
        <end position="189"/>
    </location>
</feature>
<dbReference type="AlphaFoldDB" id="A0AAN4JF83"/>
<evidence type="ECO:0000256" key="1">
    <source>
        <dbReference type="SAM" id="MobiDB-lite"/>
    </source>
</evidence>
<gene>
    <name evidence="3" type="ORF">P7U51_004398</name>
</gene>
<proteinExistence type="predicted"/>
<organism evidence="3 4">
    <name type="scientific">Citrobacter freundii</name>
    <dbReference type="NCBI Taxonomy" id="546"/>
    <lineage>
        <taxon>Bacteria</taxon>
        <taxon>Pseudomonadati</taxon>
        <taxon>Pseudomonadota</taxon>
        <taxon>Gammaproteobacteria</taxon>
        <taxon>Enterobacterales</taxon>
        <taxon>Enterobacteriaceae</taxon>
        <taxon>Citrobacter</taxon>
        <taxon>Citrobacter freundii complex</taxon>
    </lineage>
</organism>
<sequence length="312" mass="34974">MDNQKTGYVPLYRSVLKQSWAKDVFLRTLWDNLLLNAARKPFTASFKGKQWHLQPGQLVVTAADLGLQLCDRKGNHASRDQVERMLQVFVKEGMISIDGEKQKGRVITITNYSEYAQKIDDLPAHEAAHTPAHGEASNGAALKVVPAHEAAHTPAQHEQEGNNNNKNIKTSTSENSGESSDGHGKKLPVLKPDAAIQSGAKWGTSEDLRCAEWLFAVVRSISSSAKQPNYAAWSNDIRLMRERDNRTHKEIATLFKWACEDKFWKGNVLCPSTLREKWTQLDIKRGKQSSAQSTDKPKIDLNNTDWIYGVQL</sequence>
<evidence type="ECO:0000259" key="2">
    <source>
        <dbReference type="Pfam" id="PF04492"/>
    </source>
</evidence>
<evidence type="ECO:0000313" key="4">
    <source>
        <dbReference type="Proteomes" id="UP001169574"/>
    </source>
</evidence>
<dbReference type="EMBL" id="ABLGCN030000015">
    <property type="protein sequence ID" value="EMM7459821.1"/>
    <property type="molecule type" value="Genomic_DNA"/>
</dbReference>
<accession>A0AAN4JF83</accession>